<reference evidence="1 2" key="1">
    <citation type="submission" date="2012-06" db="EMBL/GenBank/DDBJ databases">
        <title>The complete genome of Aequorivita sublithincola DSM 14238.</title>
        <authorList>
            <consortium name="US DOE Joint Genome Institute (JGI-PGF)"/>
            <person name="Lucas S."/>
            <person name="Copeland A."/>
            <person name="Lapidus A."/>
            <person name="Goodwin L."/>
            <person name="Pitluck S."/>
            <person name="Peters L."/>
            <person name="Munk A.C.C."/>
            <person name="Kyrpides N."/>
            <person name="Mavromatis K."/>
            <person name="Pagani I."/>
            <person name="Ivanova N."/>
            <person name="Ovchinnikova G."/>
            <person name="Zeytun A."/>
            <person name="Detter J.C."/>
            <person name="Han C."/>
            <person name="Land M."/>
            <person name="Hauser L."/>
            <person name="Markowitz V."/>
            <person name="Cheng J.-F."/>
            <person name="Hugenholtz P."/>
            <person name="Woyke T."/>
            <person name="Wu D."/>
            <person name="Tindall B."/>
            <person name="Faehnrich R."/>
            <person name="Brambilla E."/>
            <person name="Klenk H.-P."/>
            <person name="Eisen J.A."/>
        </authorList>
    </citation>
    <scope>NUCLEOTIDE SEQUENCE [LARGE SCALE GENOMIC DNA]</scope>
    <source>
        <strain evidence="2">DSM 14238 / LMG 21431 / ACAM 643 / 9-3</strain>
    </source>
</reference>
<evidence type="ECO:0000313" key="2">
    <source>
        <dbReference type="Proteomes" id="UP000006049"/>
    </source>
</evidence>
<proteinExistence type="predicted"/>
<gene>
    <name evidence="1" type="ordered locus">Aeqsu_1658</name>
</gene>
<dbReference type="eggNOG" id="ENOG5032SK3">
    <property type="taxonomic scope" value="Bacteria"/>
</dbReference>
<dbReference type="Proteomes" id="UP000006049">
    <property type="component" value="Chromosome"/>
</dbReference>
<name>I3YVX3_AEQSU</name>
<evidence type="ECO:0008006" key="3">
    <source>
        <dbReference type="Google" id="ProtNLM"/>
    </source>
</evidence>
<dbReference type="EMBL" id="CP003280">
    <property type="protein sequence ID" value="AFL81141.1"/>
    <property type="molecule type" value="Genomic_DNA"/>
</dbReference>
<keyword evidence="2" id="KW-1185">Reference proteome</keyword>
<organism evidence="1 2">
    <name type="scientific">Aequorivita sublithincola (strain DSM 14238 / LMG 21431 / ACAM 643 / 9-3)</name>
    <dbReference type="NCBI Taxonomy" id="746697"/>
    <lineage>
        <taxon>Bacteria</taxon>
        <taxon>Pseudomonadati</taxon>
        <taxon>Bacteroidota</taxon>
        <taxon>Flavobacteriia</taxon>
        <taxon>Flavobacteriales</taxon>
        <taxon>Flavobacteriaceae</taxon>
        <taxon>Aequorivita</taxon>
    </lineage>
</organism>
<dbReference type="InterPro" id="IPR025515">
    <property type="entry name" value="DUF4403"/>
</dbReference>
<dbReference type="HOGENOM" id="CLU_114401_0_0_10"/>
<dbReference type="Pfam" id="PF14356">
    <property type="entry name" value="DUF4403"/>
    <property type="match status" value="1"/>
</dbReference>
<evidence type="ECO:0000313" key="1">
    <source>
        <dbReference type="EMBL" id="AFL81141.1"/>
    </source>
</evidence>
<dbReference type="OrthoDB" id="1434790at2"/>
<dbReference type="RefSeq" id="WP_014782396.1">
    <property type="nucleotide sequence ID" value="NC_018013.1"/>
</dbReference>
<protein>
    <recommendedName>
        <fullName evidence="3">DUF4403 family protein</fullName>
    </recommendedName>
</protein>
<dbReference type="AlphaFoldDB" id="I3YVX3"/>
<accession>I3YVX3</accession>
<sequence>MNSNSTTPDQDISIKLPARIGFAAIETFLKKKFIATTISKTDAKGKVSNYFKILDLNLAESNSAPYNLALRLKLQTLTRIFHDKEIEVSVQALVKLDVETQKLYVEGYKINSSGENWIANTLLKSVINSFIYKKILKALSVDLMPIIKEKIDLVNTKLASKLQATKGISIMGNVENFTIDHFKMKKDEVWVLIHTQGWCVIGVEDLEF</sequence>
<dbReference type="KEGG" id="asl:Aeqsu_1658"/>